<evidence type="ECO:0000256" key="1">
    <source>
        <dbReference type="ARBA" id="ARBA00004651"/>
    </source>
</evidence>
<dbReference type="GO" id="GO:0015648">
    <property type="term" value="F:lipid-linked peptidoglycan transporter activity"/>
    <property type="evidence" value="ECO:0007669"/>
    <property type="project" value="TreeGrafter"/>
</dbReference>
<dbReference type="GO" id="GO:0009252">
    <property type="term" value="P:peptidoglycan biosynthetic process"/>
    <property type="evidence" value="ECO:0007669"/>
    <property type="project" value="UniProtKB-KW"/>
</dbReference>
<keyword evidence="7 8" id="KW-0472">Membrane</keyword>
<keyword evidence="5" id="KW-0573">Peptidoglycan synthesis</keyword>
<dbReference type="InterPro" id="IPR004268">
    <property type="entry name" value="MurJ"/>
</dbReference>
<feature type="transmembrane region" description="Helical" evidence="8">
    <location>
        <begin position="93"/>
        <end position="115"/>
    </location>
</feature>
<feature type="transmembrane region" description="Helical" evidence="8">
    <location>
        <begin position="244"/>
        <end position="264"/>
    </location>
</feature>
<feature type="transmembrane region" description="Helical" evidence="8">
    <location>
        <begin position="504"/>
        <end position="525"/>
    </location>
</feature>
<feature type="transmembrane region" description="Helical" evidence="8">
    <location>
        <begin position="405"/>
        <end position="425"/>
    </location>
</feature>
<feature type="transmembrane region" description="Helical" evidence="8">
    <location>
        <begin position="200"/>
        <end position="223"/>
    </location>
</feature>
<evidence type="ECO:0000313" key="10">
    <source>
        <dbReference type="EMBL" id="CAB4684501.1"/>
    </source>
</evidence>
<evidence type="ECO:0000256" key="5">
    <source>
        <dbReference type="ARBA" id="ARBA00022984"/>
    </source>
</evidence>
<sequence length="544" mass="58152">MSNEPDFIRSSAVMAAGTLVSRLTGLIRNLLLVAALGTSIFADTFNVANTLPTILYILLAGGALNSVFVPQLVRAMKDDSDGGAAFTSRLLTIVTVILAAITALSIIFSPLLVRIYAPKFTNQGIETEFSLTVTFMRYCLPQILMMGIFVMWSQVGNARGKFGPMMWAPVANNLVVIAILIIFLVIAPDVTAETITPAQVALLGVGTSLGFVIQAALLFPVIAKSGLALRPRFDWKDSNLNKSFKLGAWTLLFVFINQIGYLVVVNVATATSAAAKIAGIITGVGFTPYSYAYFVFILPHSIITVSVITALLPRISRLAANNEKDKVRNELEKSLTHVAVATVPSAIAFLFFATPIATLLFSGSTRADSAQIGLVLAGFSLGLVPYSAQLLLLRGFYAFEDTRTPVLINLASTALATLLCLISGAVLPLKWVTVGLAVALGLGNLLGTVITLKSLGKNVGSFHYLSLLKSHLRLTFVALLAAAPAFAVYFVIEQKFGTKLIMVGLNLAIAGSVMGALYLVFGSLFKVDEINSLRIQIIRRLGRK</sequence>
<dbReference type="PANTHER" id="PTHR47019:SF1">
    <property type="entry name" value="LIPID II FLIPPASE MURJ"/>
    <property type="match status" value="1"/>
</dbReference>
<feature type="transmembrane region" description="Helical" evidence="8">
    <location>
        <begin position="472"/>
        <end position="492"/>
    </location>
</feature>
<keyword evidence="4" id="KW-0133">Cell shape</keyword>
<dbReference type="Pfam" id="PF03023">
    <property type="entry name" value="MurJ"/>
    <property type="match status" value="1"/>
</dbReference>
<reference evidence="10" key="1">
    <citation type="submission" date="2020-05" db="EMBL/GenBank/DDBJ databases">
        <authorList>
            <person name="Chiriac C."/>
            <person name="Salcher M."/>
            <person name="Ghai R."/>
            <person name="Kavagutti S V."/>
        </authorList>
    </citation>
    <scope>NUCLEOTIDE SEQUENCE</scope>
</reference>
<feature type="transmembrane region" description="Helical" evidence="8">
    <location>
        <begin position="30"/>
        <end position="48"/>
    </location>
</feature>
<feature type="transmembrane region" description="Helical" evidence="8">
    <location>
        <begin position="54"/>
        <end position="73"/>
    </location>
</feature>
<dbReference type="PANTHER" id="PTHR47019">
    <property type="entry name" value="LIPID II FLIPPASE MURJ"/>
    <property type="match status" value="1"/>
</dbReference>
<organism evidence="10">
    <name type="scientific">freshwater metagenome</name>
    <dbReference type="NCBI Taxonomy" id="449393"/>
    <lineage>
        <taxon>unclassified sequences</taxon>
        <taxon>metagenomes</taxon>
        <taxon>ecological metagenomes</taxon>
    </lineage>
</organism>
<protein>
    <submittedName>
        <fullName evidence="10">Unannotated protein</fullName>
    </submittedName>
</protein>
<feature type="transmembrane region" description="Helical" evidence="8">
    <location>
        <begin position="291"/>
        <end position="313"/>
    </location>
</feature>
<dbReference type="GO" id="GO:0008360">
    <property type="term" value="P:regulation of cell shape"/>
    <property type="evidence" value="ECO:0007669"/>
    <property type="project" value="UniProtKB-KW"/>
</dbReference>
<dbReference type="InterPro" id="IPR051050">
    <property type="entry name" value="Lipid_II_flippase_MurJ/MviN"/>
</dbReference>
<evidence type="ECO:0000256" key="7">
    <source>
        <dbReference type="ARBA" id="ARBA00023136"/>
    </source>
</evidence>
<dbReference type="GO" id="GO:0005886">
    <property type="term" value="C:plasma membrane"/>
    <property type="evidence" value="ECO:0007669"/>
    <property type="project" value="UniProtKB-SubCell"/>
</dbReference>
<comment type="subcellular location">
    <subcellularLocation>
        <location evidence="1">Cell membrane</location>
        <topology evidence="1">Multi-pass membrane protein</topology>
    </subcellularLocation>
</comment>
<dbReference type="PRINTS" id="PR01806">
    <property type="entry name" value="VIRFACTRMVIN"/>
</dbReference>
<gene>
    <name evidence="9" type="ORF">UFOPK1811_00887</name>
    <name evidence="10" type="ORF">UFOPK2360_00778</name>
    <name evidence="11" type="ORF">UFOPK2922_00102</name>
</gene>
<dbReference type="EMBL" id="CAEZUJ010000032">
    <property type="protein sequence ID" value="CAB4602207.1"/>
    <property type="molecule type" value="Genomic_DNA"/>
</dbReference>
<name>A0A6J6NCZ2_9ZZZZ</name>
<feature type="transmembrane region" description="Helical" evidence="8">
    <location>
        <begin position="431"/>
        <end position="452"/>
    </location>
</feature>
<dbReference type="CDD" id="cd13123">
    <property type="entry name" value="MATE_MurJ_like"/>
    <property type="match status" value="1"/>
</dbReference>
<dbReference type="NCBIfam" id="TIGR01695">
    <property type="entry name" value="murJ_mviN"/>
    <property type="match status" value="1"/>
</dbReference>
<feature type="transmembrane region" description="Helical" evidence="8">
    <location>
        <begin position="334"/>
        <end position="360"/>
    </location>
</feature>
<evidence type="ECO:0000256" key="6">
    <source>
        <dbReference type="ARBA" id="ARBA00022989"/>
    </source>
</evidence>
<feature type="transmembrane region" description="Helical" evidence="8">
    <location>
        <begin position="372"/>
        <end position="393"/>
    </location>
</feature>
<evidence type="ECO:0000313" key="9">
    <source>
        <dbReference type="EMBL" id="CAB4602207.1"/>
    </source>
</evidence>
<dbReference type="EMBL" id="CAEZZS010000002">
    <property type="protein sequence ID" value="CAB4767170.1"/>
    <property type="molecule type" value="Genomic_DNA"/>
</dbReference>
<evidence type="ECO:0000256" key="8">
    <source>
        <dbReference type="SAM" id="Phobius"/>
    </source>
</evidence>
<evidence type="ECO:0000256" key="2">
    <source>
        <dbReference type="ARBA" id="ARBA00022475"/>
    </source>
</evidence>
<keyword evidence="6 8" id="KW-1133">Transmembrane helix</keyword>
<dbReference type="GO" id="GO:0034204">
    <property type="term" value="P:lipid translocation"/>
    <property type="evidence" value="ECO:0007669"/>
    <property type="project" value="TreeGrafter"/>
</dbReference>
<keyword evidence="3 8" id="KW-0812">Transmembrane</keyword>
<dbReference type="AlphaFoldDB" id="A0A6J6NCZ2"/>
<feature type="transmembrane region" description="Helical" evidence="8">
    <location>
        <begin position="135"/>
        <end position="155"/>
    </location>
</feature>
<keyword evidence="2" id="KW-1003">Cell membrane</keyword>
<evidence type="ECO:0000313" key="11">
    <source>
        <dbReference type="EMBL" id="CAB4767170.1"/>
    </source>
</evidence>
<dbReference type="EMBL" id="CAEZXH010000041">
    <property type="protein sequence ID" value="CAB4684501.1"/>
    <property type="molecule type" value="Genomic_DNA"/>
</dbReference>
<feature type="transmembrane region" description="Helical" evidence="8">
    <location>
        <begin position="167"/>
        <end position="188"/>
    </location>
</feature>
<evidence type="ECO:0000256" key="4">
    <source>
        <dbReference type="ARBA" id="ARBA00022960"/>
    </source>
</evidence>
<evidence type="ECO:0000256" key="3">
    <source>
        <dbReference type="ARBA" id="ARBA00022692"/>
    </source>
</evidence>
<proteinExistence type="predicted"/>
<accession>A0A6J6NCZ2</accession>